<gene>
    <name evidence="1" type="ORF">S06H3_05524</name>
</gene>
<accession>X1J527</accession>
<dbReference type="AlphaFoldDB" id="X1J527"/>
<comment type="caution">
    <text evidence="1">The sequence shown here is derived from an EMBL/GenBank/DDBJ whole genome shotgun (WGS) entry which is preliminary data.</text>
</comment>
<evidence type="ECO:0000313" key="1">
    <source>
        <dbReference type="EMBL" id="GAH89831.1"/>
    </source>
</evidence>
<proteinExistence type="predicted"/>
<reference evidence="1" key="1">
    <citation type="journal article" date="2014" name="Front. Microbiol.">
        <title>High frequency of phylogenetically diverse reductive dehalogenase-homologous genes in deep subseafloor sedimentary metagenomes.</title>
        <authorList>
            <person name="Kawai M."/>
            <person name="Futagami T."/>
            <person name="Toyoda A."/>
            <person name="Takaki Y."/>
            <person name="Nishi S."/>
            <person name="Hori S."/>
            <person name="Arai W."/>
            <person name="Tsubouchi T."/>
            <person name="Morono Y."/>
            <person name="Uchiyama I."/>
            <person name="Ito T."/>
            <person name="Fujiyama A."/>
            <person name="Inagaki F."/>
            <person name="Takami H."/>
        </authorList>
    </citation>
    <scope>NUCLEOTIDE SEQUENCE</scope>
    <source>
        <strain evidence="1">Expedition CK06-06</strain>
    </source>
</reference>
<name>X1J527_9ZZZZ</name>
<protein>
    <submittedName>
        <fullName evidence="1">Uncharacterized protein</fullName>
    </submittedName>
</protein>
<dbReference type="EMBL" id="BARV01002057">
    <property type="protein sequence ID" value="GAH89831.1"/>
    <property type="molecule type" value="Genomic_DNA"/>
</dbReference>
<sequence length="39" mass="4425">MNHLITNTTIQLGLPVSEGKDYDGIKLVGFNVTKKFREF</sequence>
<organism evidence="1">
    <name type="scientific">marine sediment metagenome</name>
    <dbReference type="NCBI Taxonomy" id="412755"/>
    <lineage>
        <taxon>unclassified sequences</taxon>
        <taxon>metagenomes</taxon>
        <taxon>ecological metagenomes</taxon>
    </lineage>
</organism>